<keyword evidence="1" id="KW-0732">Signal</keyword>
<evidence type="ECO:0000313" key="5">
    <source>
        <dbReference type="EMBL" id="VGO18729.1"/>
    </source>
</evidence>
<dbReference type="InterPro" id="IPR054363">
    <property type="entry name" value="GH95_cat"/>
</dbReference>
<dbReference type="Gene3D" id="2.70.98.50">
    <property type="entry name" value="putative glycoside hydrolase family protein from bacillus halodurans"/>
    <property type="match status" value="1"/>
</dbReference>
<evidence type="ECO:0000259" key="2">
    <source>
        <dbReference type="Pfam" id="PF14498"/>
    </source>
</evidence>
<dbReference type="Pfam" id="PF14498">
    <property type="entry name" value="Glyco_hyd_65N_2"/>
    <property type="match status" value="1"/>
</dbReference>
<dbReference type="Pfam" id="PF22124">
    <property type="entry name" value="Glyco_hydro_95_cat"/>
    <property type="match status" value="1"/>
</dbReference>
<evidence type="ECO:0000313" key="6">
    <source>
        <dbReference type="Proteomes" id="UP000346198"/>
    </source>
</evidence>
<dbReference type="Pfam" id="PF21307">
    <property type="entry name" value="Glyco_hydro_95_C"/>
    <property type="match status" value="1"/>
</dbReference>
<dbReference type="RefSeq" id="WP_136060185.1">
    <property type="nucleotide sequence ID" value="NZ_CAAHFH010000001.1"/>
</dbReference>
<name>A0A6C2UFM8_9BACT</name>
<dbReference type="SUPFAM" id="SSF48208">
    <property type="entry name" value="Six-hairpin glycosidases"/>
    <property type="match status" value="1"/>
</dbReference>
<feature type="domain" description="Glycosyl hydrolase family 95 catalytic" evidence="4">
    <location>
        <begin position="282"/>
        <end position="693"/>
    </location>
</feature>
<dbReference type="InterPro" id="IPR012341">
    <property type="entry name" value="6hp_glycosidase-like_sf"/>
</dbReference>
<dbReference type="GO" id="GO:0005975">
    <property type="term" value="P:carbohydrate metabolic process"/>
    <property type="evidence" value="ECO:0007669"/>
    <property type="project" value="InterPro"/>
</dbReference>
<dbReference type="Proteomes" id="UP000346198">
    <property type="component" value="Unassembled WGS sequence"/>
</dbReference>
<dbReference type="PANTHER" id="PTHR31084:SF0">
    <property type="entry name" value="ALPHA-L-FUCOSIDASE 2"/>
    <property type="match status" value="1"/>
</dbReference>
<dbReference type="InterPro" id="IPR016518">
    <property type="entry name" value="Alpha-L-fucosidase"/>
</dbReference>
<reference evidence="5 6" key="1">
    <citation type="submission" date="2019-04" db="EMBL/GenBank/DDBJ databases">
        <authorList>
            <person name="Van Vliet M D."/>
        </authorList>
    </citation>
    <scope>NUCLEOTIDE SEQUENCE [LARGE SCALE GENOMIC DNA]</scope>
    <source>
        <strain evidence="5 6">F21</strain>
    </source>
</reference>
<accession>A0A6C2UFM8</accession>
<evidence type="ECO:0000256" key="1">
    <source>
        <dbReference type="SAM" id="SignalP"/>
    </source>
</evidence>
<feature type="chain" id="PRO_5025515071" evidence="1">
    <location>
        <begin position="20"/>
        <end position="777"/>
    </location>
</feature>
<keyword evidence="6" id="KW-1185">Reference proteome</keyword>
<feature type="domain" description="Alpha fucosidase A-like C-terminal" evidence="3">
    <location>
        <begin position="695"/>
        <end position="763"/>
    </location>
</feature>
<feature type="domain" description="Glycosyl hydrolase family 95 N-terminal" evidence="2">
    <location>
        <begin position="26"/>
        <end position="264"/>
    </location>
</feature>
<dbReference type="EMBL" id="CAAHFH010000001">
    <property type="protein sequence ID" value="VGO18729.1"/>
    <property type="molecule type" value="Genomic_DNA"/>
</dbReference>
<dbReference type="GO" id="GO:0004560">
    <property type="term" value="F:alpha-L-fucosidase activity"/>
    <property type="evidence" value="ECO:0007669"/>
    <property type="project" value="InterPro"/>
</dbReference>
<evidence type="ECO:0000259" key="4">
    <source>
        <dbReference type="Pfam" id="PF22124"/>
    </source>
</evidence>
<proteinExistence type="predicted"/>
<dbReference type="InterPro" id="IPR027414">
    <property type="entry name" value="GH95_N_dom"/>
</dbReference>
<dbReference type="PANTHER" id="PTHR31084">
    <property type="entry name" value="ALPHA-L-FUCOSIDASE 2"/>
    <property type="match status" value="1"/>
</dbReference>
<dbReference type="PIRSF" id="PIRSF007663">
    <property type="entry name" value="UCP007663"/>
    <property type="match status" value="1"/>
</dbReference>
<dbReference type="InterPro" id="IPR008928">
    <property type="entry name" value="6-hairpin_glycosidase_sf"/>
</dbReference>
<dbReference type="InterPro" id="IPR013780">
    <property type="entry name" value="Glyco_hydro_b"/>
</dbReference>
<evidence type="ECO:0000259" key="3">
    <source>
        <dbReference type="Pfam" id="PF21307"/>
    </source>
</evidence>
<gene>
    <name evidence="5" type="ORF">SCARR_00782</name>
</gene>
<dbReference type="Gene3D" id="1.50.10.10">
    <property type="match status" value="1"/>
</dbReference>
<organism evidence="5 6">
    <name type="scientific">Pontiella sulfatireligans</name>
    <dbReference type="NCBI Taxonomy" id="2750658"/>
    <lineage>
        <taxon>Bacteria</taxon>
        <taxon>Pseudomonadati</taxon>
        <taxon>Kiritimatiellota</taxon>
        <taxon>Kiritimatiellia</taxon>
        <taxon>Kiritimatiellales</taxon>
        <taxon>Pontiellaceae</taxon>
        <taxon>Pontiella</taxon>
    </lineage>
</organism>
<feature type="signal peptide" evidence="1">
    <location>
        <begin position="1"/>
        <end position="19"/>
    </location>
</feature>
<dbReference type="InterPro" id="IPR049053">
    <property type="entry name" value="AFCA-like_C"/>
</dbReference>
<sequence>MANLRIAFAILTSALGLSASGGDLKLWYDAPAEEWTGGLPLGNGRLMAVVQGGIAKETIQLNDDTMWTGQPVQRDKPGAYKHLGEVRRLFFEGRNVEGEKLMQERMQGLVLSMGMSTYQTSGDLKLNFRHDGKATGYRRELDLRTAIASVSYNVDGTNFTREVFVSPVDQALVVRLSSDKAGALSFDAELARPRGDIKRLAPDQLSITGVAKPKTNPGWIGVDYETRLQVSAENGTLNESKNGIRVEGADAVTLRLVTSTNYRGEDPAAVCEKQLSAAVAKSYTELRNDHVSEHQRLFNRVDLNLGAPPGLPTDKRLEAFRGGAKDPSLVSLYFQFGRYLLISASRPDSMCINLWGKWVNGLEPAYDADYHININIQMNYWLAEMCNLSECHEPFFDLLDNLRPRGRITAKEMYNCGGFTANYATDAWLFTSSIGNAPYGIWPMAPAWMCNHLWEHYLFGGDKEYLRNRSYPIMKEACEFMADYLVEHPKTGYMVSGPSTSPENRYKDPKTGKSVSISMAPAMDTQLITDLFDNTIVASKLLGKDRFFRKKLVKLRARLMPMQIGEDGRLLEWAEPYEEGNKGHRHISHLWAVCPGNQITENTPELFEAARKSLEVRVEHGAADSPEYQGIAAWVMCAYTRLLDGEKSYGLLKHILSNSSWDNLFAVGERGRTREMFETDVNFGATSAIAEMMLQSHDGTINLLPALPLALPDGSVSGLVARGGFEVSIDWKNGKLKRAVIISLRGNHCRLKLGNQQIDFETEAGQEYVFSETLEQN</sequence>
<dbReference type="Gene3D" id="2.60.40.1180">
    <property type="entry name" value="Golgi alpha-mannosidase II"/>
    <property type="match status" value="1"/>
</dbReference>
<dbReference type="AlphaFoldDB" id="A0A6C2UFM8"/>
<protein>
    <submittedName>
        <fullName evidence="5">Uncharacterized protein</fullName>
    </submittedName>
</protein>